<dbReference type="InterPro" id="IPR006108">
    <property type="entry name" value="3HC_DH_C"/>
</dbReference>
<dbReference type="Proteomes" id="UP000191135">
    <property type="component" value="Plasmid pMM593"/>
</dbReference>
<dbReference type="UniPathway" id="UPA00659"/>
<dbReference type="InterPro" id="IPR006176">
    <property type="entry name" value="3-OHacyl-CoA_DH_NAD-bd"/>
</dbReference>
<keyword evidence="10" id="KW-0413">Isomerase</keyword>
<accession>A0A1U9Z801</accession>
<evidence type="ECO:0000259" key="15">
    <source>
        <dbReference type="Pfam" id="PF00725"/>
    </source>
</evidence>
<dbReference type="InterPro" id="IPR008927">
    <property type="entry name" value="6-PGluconate_DH-like_C_sf"/>
</dbReference>
<dbReference type="InterPro" id="IPR036291">
    <property type="entry name" value="NAD(P)-bd_dom_sf"/>
</dbReference>
<evidence type="ECO:0000256" key="6">
    <source>
        <dbReference type="ARBA" id="ARBA00023002"/>
    </source>
</evidence>
<dbReference type="SUPFAM" id="SSF51735">
    <property type="entry name" value="NAD(P)-binding Rossmann-fold domains"/>
    <property type="match status" value="1"/>
</dbReference>
<dbReference type="FunFam" id="3.40.50.720:FF:000009">
    <property type="entry name" value="Fatty oxidation complex, alpha subunit"/>
    <property type="match status" value="1"/>
</dbReference>
<dbReference type="Gene3D" id="3.40.50.720">
    <property type="entry name" value="NAD(P)-binding Rossmann-like Domain"/>
    <property type="match status" value="1"/>
</dbReference>
<dbReference type="InterPro" id="IPR001753">
    <property type="entry name" value="Enoyl-CoA_hydra/iso"/>
</dbReference>
<dbReference type="GO" id="GO:0016853">
    <property type="term" value="F:isomerase activity"/>
    <property type="evidence" value="ECO:0007669"/>
    <property type="project" value="UniProtKB-KW"/>
</dbReference>
<comment type="similarity">
    <text evidence="3">In the N-terminal section; belongs to the enoyl-CoA hydratase/isomerase family.</text>
</comment>
<evidence type="ECO:0000256" key="7">
    <source>
        <dbReference type="ARBA" id="ARBA00023027"/>
    </source>
</evidence>
<dbReference type="OrthoDB" id="9771883at2"/>
<dbReference type="InterPro" id="IPR029045">
    <property type="entry name" value="ClpP/crotonase-like_dom_sf"/>
</dbReference>
<comment type="catalytic activity">
    <reaction evidence="13">
        <text>a (3S)-3-hydroxyacyl-CoA + NAD(+) = a 3-oxoacyl-CoA + NADH + H(+)</text>
        <dbReference type="Rhea" id="RHEA:22432"/>
        <dbReference type="ChEBI" id="CHEBI:15378"/>
        <dbReference type="ChEBI" id="CHEBI:57318"/>
        <dbReference type="ChEBI" id="CHEBI:57540"/>
        <dbReference type="ChEBI" id="CHEBI:57945"/>
        <dbReference type="ChEBI" id="CHEBI:90726"/>
        <dbReference type="EC" id="1.1.1.35"/>
    </reaction>
</comment>
<keyword evidence="4" id="KW-0276">Fatty acid metabolism</keyword>
<dbReference type="Gene3D" id="1.10.1040.50">
    <property type="match status" value="1"/>
</dbReference>
<keyword evidence="18" id="KW-1185">Reference proteome</keyword>
<evidence type="ECO:0000256" key="13">
    <source>
        <dbReference type="ARBA" id="ARBA00049556"/>
    </source>
</evidence>
<dbReference type="GO" id="GO:0006635">
    <property type="term" value="P:fatty acid beta-oxidation"/>
    <property type="evidence" value="ECO:0007669"/>
    <property type="project" value="UniProtKB-UniPathway"/>
</dbReference>
<geneLocation type="plasmid" evidence="18">
    <name>pmm593</name>
</geneLocation>
<dbReference type="PROSITE" id="PS00166">
    <property type="entry name" value="ENOYL_COA_HYDRATASE"/>
    <property type="match status" value="1"/>
</dbReference>
<sequence>MTGQVHLQRDGDIAVVIIDNPPVNAGSHDIRKGLLAAIDEVEREERLAGAVLIGAGRSFISGSDIREFDLPLAPPQMPQVIAAIESASKPYVAALHGAALGGGYELALGCDARIAAPGTMVGLPETALGIIPGAGGTQKLPRLVGQAEAIRLIAGAVRVEAREALALGMVDAIAEGDLREEAVKMARGLAGTKRRVIDRPVPERGDAEAAAQRASRRARPHVLEAIRHIRKAGAVSAGDGLAAERQTFQELRVAPEAKALRHIFFAEREALRGKPDRKAKPLSVTRFGVVGSGTMGAGIATAILQAGKPVVLIDTNVEALARGIERIEQALDGAVARGRMSADEAREAKTRLTPQTELAALVACELVIEAVFEDQEVKRALFRSLDAVLPADTIIATNTSYLDIDRMAAETAHPENVIGLHFFSPAHMMKLLEIVRAEKSSDVAMATGLAVARMLRKQPVEAANAFGFIGNRIYAAYRASCEFMLEDGALPHEVDAALEAFGFSMGPFAVADLSGLDIAWNMRRQKAADRNPAERYVHIPDRLCEAGRFGRKTGEGYYRYGDSGKRERDPKVEALILAASAEKGISRKDLSAPEIQLRALSTIVNEAALVVEEGGTLRPSDVDVVLVNGYGFPRWVGGPVHWARQQNPETLRAACARFADISGPSRKLGDLRLLGVDREGKE</sequence>
<dbReference type="eggNOG" id="COG1024">
    <property type="taxonomic scope" value="Bacteria"/>
</dbReference>
<evidence type="ECO:0000313" key="17">
    <source>
        <dbReference type="EMBL" id="AQZ53849.1"/>
    </source>
</evidence>
<dbReference type="KEGG" id="mmed:Mame_04557"/>
<evidence type="ECO:0000256" key="2">
    <source>
        <dbReference type="ARBA" id="ARBA00005005"/>
    </source>
</evidence>
<dbReference type="Pfam" id="PF00378">
    <property type="entry name" value="ECH_1"/>
    <property type="match status" value="1"/>
</dbReference>
<dbReference type="PANTHER" id="PTHR23309:SF51">
    <property type="entry name" value="3-HYDROXYACYL-COA DEHYDROGENASE-RELATED"/>
    <property type="match status" value="1"/>
</dbReference>
<comment type="similarity">
    <text evidence="14">Belongs to the enoyl-CoA hydratase/isomerase family.</text>
</comment>
<keyword evidence="17" id="KW-0614">Plasmid</keyword>
<dbReference type="eggNOG" id="COG1250">
    <property type="taxonomic scope" value="Bacteria"/>
</dbReference>
<evidence type="ECO:0000256" key="11">
    <source>
        <dbReference type="ARBA" id="ARBA00023239"/>
    </source>
</evidence>
<keyword evidence="12" id="KW-0511">Multifunctional enzyme</keyword>
<dbReference type="RefSeq" id="WP_018067271.1">
    <property type="nucleotide sequence ID" value="NZ_AQWH01000037.1"/>
</dbReference>
<dbReference type="PANTHER" id="PTHR23309">
    <property type="entry name" value="3-HYDROXYACYL-COA DEHYROGENASE"/>
    <property type="match status" value="1"/>
</dbReference>
<evidence type="ECO:0000256" key="9">
    <source>
        <dbReference type="ARBA" id="ARBA00023140"/>
    </source>
</evidence>
<evidence type="ECO:0000256" key="10">
    <source>
        <dbReference type="ARBA" id="ARBA00023235"/>
    </source>
</evidence>
<organism evidence="17 18">
    <name type="scientific">Martelella mediterranea DSM 17316</name>
    <dbReference type="NCBI Taxonomy" id="1122214"/>
    <lineage>
        <taxon>Bacteria</taxon>
        <taxon>Pseudomonadati</taxon>
        <taxon>Pseudomonadota</taxon>
        <taxon>Alphaproteobacteria</taxon>
        <taxon>Hyphomicrobiales</taxon>
        <taxon>Aurantimonadaceae</taxon>
        <taxon>Martelella</taxon>
    </lineage>
</organism>
<dbReference type="GO" id="GO:0003857">
    <property type="term" value="F:(3S)-3-hydroxyacyl-CoA dehydrogenase (NAD+) activity"/>
    <property type="evidence" value="ECO:0007669"/>
    <property type="project" value="UniProtKB-EC"/>
</dbReference>
<evidence type="ECO:0000256" key="14">
    <source>
        <dbReference type="RuleBase" id="RU003707"/>
    </source>
</evidence>
<name>A0A1U9Z801_9HYPH</name>
<dbReference type="FunFam" id="1.10.1040.50:FF:000006">
    <property type="entry name" value="Peroxisomal bifunctional enzyme"/>
    <property type="match status" value="1"/>
</dbReference>
<comment type="pathway">
    <text evidence="2">Lipid metabolism; fatty acid beta-oxidation.</text>
</comment>
<keyword evidence="7" id="KW-0520">NAD</keyword>
<dbReference type="Pfam" id="PF02737">
    <property type="entry name" value="3HCDH_N"/>
    <property type="match status" value="1"/>
</dbReference>
<evidence type="ECO:0000256" key="3">
    <source>
        <dbReference type="ARBA" id="ARBA00008750"/>
    </source>
</evidence>
<dbReference type="GO" id="GO:0070403">
    <property type="term" value="F:NAD+ binding"/>
    <property type="evidence" value="ECO:0007669"/>
    <property type="project" value="InterPro"/>
</dbReference>
<evidence type="ECO:0000259" key="16">
    <source>
        <dbReference type="Pfam" id="PF02737"/>
    </source>
</evidence>
<protein>
    <submittedName>
        <fullName evidence="17">Fatty acid oxidation complex subunit alpha</fullName>
    </submittedName>
</protein>
<comment type="subcellular location">
    <subcellularLocation>
        <location evidence="1">Peroxisome</location>
    </subcellularLocation>
</comment>
<keyword evidence="6" id="KW-0560">Oxidoreductase</keyword>
<dbReference type="Gene3D" id="3.90.226.10">
    <property type="entry name" value="2-enoyl-CoA Hydratase, Chain A, domain 1"/>
    <property type="match status" value="1"/>
</dbReference>
<evidence type="ECO:0000256" key="5">
    <source>
        <dbReference type="ARBA" id="ARBA00022963"/>
    </source>
</evidence>
<evidence type="ECO:0000256" key="1">
    <source>
        <dbReference type="ARBA" id="ARBA00004275"/>
    </source>
</evidence>
<dbReference type="SUPFAM" id="SSF52096">
    <property type="entry name" value="ClpP/crotonase"/>
    <property type="match status" value="1"/>
</dbReference>
<feature type="domain" description="3-hydroxyacyl-CoA dehydrogenase NAD binding" evidence="16">
    <location>
        <begin position="288"/>
        <end position="463"/>
    </location>
</feature>
<dbReference type="Pfam" id="PF00725">
    <property type="entry name" value="3HCDH"/>
    <property type="match status" value="1"/>
</dbReference>
<evidence type="ECO:0000256" key="8">
    <source>
        <dbReference type="ARBA" id="ARBA00023098"/>
    </source>
</evidence>
<keyword evidence="11" id="KW-0456">Lyase</keyword>
<reference evidence="17 18" key="1">
    <citation type="submission" date="2017-03" db="EMBL/GenBank/DDBJ databases">
        <title>Foreign affairs: Plasmid Transfer between Roseobacters and Rhizobia.</title>
        <authorList>
            <person name="Bartling P."/>
            <person name="Bunk B."/>
            <person name="Overmann J."/>
            <person name="Brinkmann H."/>
            <person name="Petersen J."/>
        </authorList>
    </citation>
    <scope>NUCLEOTIDE SEQUENCE [LARGE SCALE GENOMIC DNA]</scope>
    <source>
        <strain evidence="17 18">MACL11</strain>
        <plasmid evidence="18">Plasmid pmm593</plasmid>
    </source>
</reference>
<keyword evidence="8" id="KW-0443">Lipid metabolism</keyword>
<dbReference type="AlphaFoldDB" id="A0A1U9Z801"/>
<dbReference type="GO" id="GO:0004300">
    <property type="term" value="F:enoyl-CoA hydratase activity"/>
    <property type="evidence" value="ECO:0007669"/>
    <property type="project" value="UniProtKB-ARBA"/>
</dbReference>
<dbReference type="EMBL" id="CP020331">
    <property type="protein sequence ID" value="AQZ53849.1"/>
    <property type="molecule type" value="Genomic_DNA"/>
</dbReference>
<dbReference type="CDD" id="cd06558">
    <property type="entry name" value="crotonase-like"/>
    <property type="match status" value="1"/>
</dbReference>
<proteinExistence type="inferred from homology"/>
<keyword evidence="5" id="KW-0442">Lipid degradation</keyword>
<evidence type="ECO:0000313" key="18">
    <source>
        <dbReference type="Proteomes" id="UP000191135"/>
    </source>
</evidence>
<gene>
    <name evidence="17" type="primary">fadB_6</name>
    <name evidence="17" type="ORF">Mame_04557</name>
</gene>
<keyword evidence="9" id="KW-0576">Peroxisome</keyword>
<dbReference type="InterPro" id="IPR018376">
    <property type="entry name" value="Enoyl-CoA_hyd/isom_CS"/>
</dbReference>
<evidence type="ECO:0000256" key="12">
    <source>
        <dbReference type="ARBA" id="ARBA00023268"/>
    </source>
</evidence>
<evidence type="ECO:0000256" key="4">
    <source>
        <dbReference type="ARBA" id="ARBA00022832"/>
    </source>
</evidence>
<dbReference type="SUPFAM" id="SSF48179">
    <property type="entry name" value="6-phosphogluconate dehydrogenase C-terminal domain-like"/>
    <property type="match status" value="2"/>
</dbReference>
<feature type="domain" description="3-hydroxyacyl-CoA dehydrogenase C-terminal" evidence="15">
    <location>
        <begin position="467"/>
        <end position="560"/>
    </location>
</feature>